<feature type="region of interest" description="Disordered" evidence="8">
    <location>
        <begin position="299"/>
        <end position="387"/>
    </location>
</feature>
<keyword evidence="4" id="KW-0479">Metal-binding</keyword>
<accession>R7S126</accession>
<comment type="similarity">
    <text evidence="2">Belongs to the MUB1/samB family.</text>
</comment>
<evidence type="ECO:0000256" key="5">
    <source>
        <dbReference type="ARBA" id="ARBA00022771"/>
    </source>
</evidence>
<feature type="region of interest" description="Disordered" evidence="8">
    <location>
        <begin position="275"/>
        <end position="294"/>
    </location>
</feature>
<feature type="compositionally biased region" description="Low complexity" evidence="8">
    <location>
        <begin position="568"/>
        <end position="583"/>
    </location>
</feature>
<gene>
    <name evidence="10" type="ORF">PUNSTDRAFT_147032</name>
</gene>
<dbReference type="GO" id="GO:0005737">
    <property type="term" value="C:cytoplasm"/>
    <property type="evidence" value="ECO:0007669"/>
    <property type="project" value="UniProtKB-SubCell"/>
</dbReference>
<dbReference type="RefSeq" id="XP_007389269.1">
    <property type="nucleotide sequence ID" value="XM_007389207.1"/>
</dbReference>
<dbReference type="Proteomes" id="UP000054196">
    <property type="component" value="Unassembled WGS sequence"/>
</dbReference>
<dbReference type="InterPro" id="IPR051664">
    <property type="entry name" value="MYND-type_zinc_finger"/>
</dbReference>
<feature type="compositionally biased region" description="Basic and acidic residues" evidence="8">
    <location>
        <begin position="820"/>
        <end position="852"/>
    </location>
</feature>
<keyword evidence="3" id="KW-0963">Cytoplasm</keyword>
<feature type="compositionally biased region" description="Acidic residues" evidence="8">
    <location>
        <begin position="340"/>
        <end position="349"/>
    </location>
</feature>
<dbReference type="OMA" id="WCSAKDP"/>
<dbReference type="OrthoDB" id="5594178at2759"/>
<dbReference type="Pfam" id="PF01753">
    <property type="entry name" value="zf-MYND"/>
    <property type="match status" value="1"/>
</dbReference>
<keyword evidence="5 7" id="KW-0863">Zinc-finger</keyword>
<dbReference type="GeneID" id="18881766"/>
<evidence type="ECO:0000256" key="8">
    <source>
        <dbReference type="SAM" id="MobiDB-lite"/>
    </source>
</evidence>
<dbReference type="GO" id="GO:0007163">
    <property type="term" value="P:establishment or maintenance of cell polarity"/>
    <property type="evidence" value="ECO:0007669"/>
    <property type="project" value="TreeGrafter"/>
</dbReference>
<feature type="region of interest" description="Disordered" evidence="8">
    <location>
        <begin position="462"/>
        <end position="486"/>
    </location>
</feature>
<protein>
    <recommendedName>
        <fullName evidence="9">MYND-type domain-containing protein</fullName>
    </recommendedName>
</protein>
<dbReference type="PANTHER" id="PTHR47442">
    <property type="entry name" value="MYND-TYPE ZINC FINGER PROTEIN MUB1"/>
    <property type="match status" value="1"/>
</dbReference>
<dbReference type="HOGENOM" id="CLU_006990_1_0_1"/>
<dbReference type="Gene3D" id="6.10.140.2220">
    <property type="match status" value="1"/>
</dbReference>
<name>R7S126_PUNST</name>
<feature type="compositionally biased region" description="Polar residues" evidence="8">
    <location>
        <begin position="304"/>
        <end position="317"/>
    </location>
</feature>
<dbReference type="PANTHER" id="PTHR47442:SF1">
    <property type="entry name" value="MYND-TYPE ZINC FINGER PROTEIN MUB1"/>
    <property type="match status" value="1"/>
</dbReference>
<evidence type="ECO:0000256" key="7">
    <source>
        <dbReference type="PROSITE-ProRule" id="PRU00134"/>
    </source>
</evidence>
<evidence type="ECO:0000256" key="1">
    <source>
        <dbReference type="ARBA" id="ARBA00004496"/>
    </source>
</evidence>
<feature type="compositionally biased region" description="Low complexity" evidence="8">
    <location>
        <begin position="688"/>
        <end position="708"/>
    </location>
</feature>
<evidence type="ECO:0000259" key="9">
    <source>
        <dbReference type="PROSITE" id="PS50865"/>
    </source>
</evidence>
<keyword evidence="11" id="KW-1185">Reference proteome</keyword>
<evidence type="ECO:0000256" key="4">
    <source>
        <dbReference type="ARBA" id="ARBA00022723"/>
    </source>
</evidence>
<feature type="region of interest" description="Disordered" evidence="8">
    <location>
        <begin position="688"/>
        <end position="709"/>
    </location>
</feature>
<feature type="region of interest" description="Disordered" evidence="8">
    <location>
        <begin position="165"/>
        <end position="186"/>
    </location>
</feature>
<dbReference type="InterPro" id="IPR002893">
    <property type="entry name" value="Znf_MYND"/>
</dbReference>
<dbReference type="KEGG" id="psq:PUNSTDRAFT_147032"/>
<dbReference type="SUPFAM" id="SSF144232">
    <property type="entry name" value="HIT/MYND zinc finger-like"/>
    <property type="match status" value="1"/>
</dbReference>
<evidence type="ECO:0000256" key="2">
    <source>
        <dbReference type="ARBA" id="ARBA00010655"/>
    </source>
</evidence>
<organism evidence="10 11">
    <name type="scientific">Punctularia strigosozonata (strain HHB-11173)</name>
    <name type="common">White-rot fungus</name>
    <dbReference type="NCBI Taxonomy" id="741275"/>
    <lineage>
        <taxon>Eukaryota</taxon>
        <taxon>Fungi</taxon>
        <taxon>Dikarya</taxon>
        <taxon>Basidiomycota</taxon>
        <taxon>Agaricomycotina</taxon>
        <taxon>Agaricomycetes</taxon>
        <taxon>Corticiales</taxon>
        <taxon>Punctulariaceae</taxon>
        <taxon>Punctularia</taxon>
    </lineage>
</organism>
<feature type="compositionally biased region" description="Low complexity" evidence="8">
    <location>
        <begin position="867"/>
        <end position="881"/>
    </location>
</feature>
<dbReference type="PROSITE" id="PS50865">
    <property type="entry name" value="ZF_MYND_2"/>
    <property type="match status" value="1"/>
</dbReference>
<evidence type="ECO:0000313" key="11">
    <source>
        <dbReference type="Proteomes" id="UP000054196"/>
    </source>
</evidence>
<feature type="region of interest" description="Disordered" evidence="8">
    <location>
        <begin position="230"/>
        <end position="266"/>
    </location>
</feature>
<proteinExistence type="inferred from homology"/>
<feature type="domain" description="MYND-type" evidence="9">
    <location>
        <begin position="770"/>
        <end position="812"/>
    </location>
</feature>
<evidence type="ECO:0000313" key="10">
    <source>
        <dbReference type="EMBL" id="EIN03497.1"/>
    </source>
</evidence>
<evidence type="ECO:0000256" key="6">
    <source>
        <dbReference type="ARBA" id="ARBA00022833"/>
    </source>
</evidence>
<dbReference type="EMBL" id="JH687562">
    <property type="protein sequence ID" value="EIN03497.1"/>
    <property type="molecule type" value="Genomic_DNA"/>
</dbReference>
<sequence>MRESNFAFPVQNRACVCISSQLYDRRALDTTSPLPLFNSLSHLTYLTSTSPRIREIMTVDGGLERLVHLLLDFTLSPPPPTNPSLIYGLSLATATTPPRQPVLNPSSYDKHAAYRFSLAFQCVVNIGVRGSEPIRQRVVQAGTLDVVGRILEAWLASKGFAVGPGIVGNGRETRNQRQARRQQQLEQRQREQAVALARALQREVALTYERISMQGGVAAPVESETIIISPRVEEPLSSASSGTTSGVTSDAETPNGSSTPTGSVEVFTRDRSGTILARPVWDQPPNNAVTRNMPPMQAVARATSRANTIRASASNTRRALPHRMRDSSGGPSAGSRPDPDVEEDGDVEMSDQSRVVSDSEVDPETSRDPSPNPEAGPDRTRVPISPQHVRRAVGIVNDTAASELEMNLDPDAHIIITAGEGGVGVGVEEGIVSLEQNDDFALGAPPGAPGAIEMGTQTTRTQTPEVMSEPEVEVATTPADGGDGRRMATDATPRAVPIALPGSVPPLPATAGEANTSLSTPSRMHTVHLSDAGTTTTNATIDATPTSTTTTVNRSPVLNNAAAANMTTGPGTGTNTTATATPHNHPHHHHHRESDGPYRDEDVLLSLQLLAYLSKYPHVRQAFYKPRVAFHPATAGQVNPPESAAQPSKAAVFTGKDGQTTTQGSGFFKAFRSETKNKGKAAATAASAAANPASGGAVSSQAQASSSAPPRMTNVFALVERFTFRPSSIETESPNPPPMLPAEIQYWAGVIMRNACRKDESRGGIRQCANMLCGRWESYPREFAKCRRCRKAKYCGKECQSTAWSEGHRFWCSAKDGDEDPHHNGNTEPGEDGRDGARRGRGHEGESTRSVRSDVTVTTGARSREVTATNAGTQTTTAGTARDTRRQAAQPPLLPGQTPAAIAAAFRTMGNPNVMLGDWPRRGMTPEDALRRAMMQLAPRRGDLDGAPTQDNTTPAIRQEVAMQIETTRTITGTPEMDQDGDDGVTFRAANMVVEEDSVAAAFSPSDDAMMLD</sequence>
<keyword evidence="6" id="KW-0862">Zinc</keyword>
<feature type="compositionally biased region" description="Low complexity" evidence="8">
    <location>
        <begin position="237"/>
        <end position="249"/>
    </location>
</feature>
<feature type="compositionally biased region" description="Polar residues" evidence="8">
    <location>
        <begin position="250"/>
        <end position="262"/>
    </location>
</feature>
<dbReference type="GO" id="GO:1990304">
    <property type="term" value="C:MUB1-RAD6-UBR2 ubiquitin ligase complex"/>
    <property type="evidence" value="ECO:0007669"/>
    <property type="project" value="TreeGrafter"/>
</dbReference>
<evidence type="ECO:0000256" key="3">
    <source>
        <dbReference type="ARBA" id="ARBA00022490"/>
    </source>
</evidence>
<dbReference type="GO" id="GO:0008270">
    <property type="term" value="F:zinc ion binding"/>
    <property type="evidence" value="ECO:0007669"/>
    <property type="project" value="UniProtKB-KW"/>
</dbReference>
<feature type="region of interest" description="Disordered" evidence="8">
    <location>
        <begin position="568"/>
        <end position="598"/>
    </location>
</feature>
<dbReference type="AlphaFoldDB" id="R7S126"/>
<dbReference type="GO" id="GO:0006511">
    <property type="term" value="P:ubiquitin-dependent protein catabolic process"/>
    <property type="evidence" value="ECO:0007669"/>
    <property type="project" value="TreeGrafter"/>
</dbReference>
<feature type="region of interest" description="Disordered" evidence="8">
    <location>
        <begin position="817"/>
        <end position="896"/>
    </location>
</feature>
<reference evidence="11" key="1">
    <citation type="journal article" date="2012" name="Science">
        <title>The Paleozoic origin of enzymatic lignin decomposition reconstructed from 31 fungal genomes.</title>
        <authorList>
            <person name="Floudas D."/>
            <person name="Binder M."/>
            <person name="Riley R."/>
            <person name="Barry K."/>
            <person name="Blanchette R.A."/>
            <person name="Henrissat B."/>
            <person name="Martinez A.T."/>
            <person name="Otillar R."/>
            <person name="Spatafora J.W."/>
            <person name="Yadav J.S."/>
            <person name="Aerts A."/>
            <person name="Benoit I."/>
            <person name="Boyd A."/>
            <person name="Carlson A."/>
            <person name="Copeland A."/>
            <person name="Coutinho P.M."/>
            <person name="de Vries R.P."/>
            <person name="Ferreira P."/>
            <person name="Findley K."/>
            <person name="Foster B."/>
            <person name="Gaskell J."/>
            <person name="Glotzer D."/>
            <person name="Gorecki P."/>
            <person name="Heitman J."/>
            <person name="Hesse C."/>
            <person name="Hori C."/>
            <person name="Igarashi K."/>
            <person name="Jurgens J.A."/>
            <person name="Kallen N."/>
            <person name="Kersten P."/>
            <person name="Kohler A."/>
            <person name="Kuees U."/>
            <person name="Kumar T.K.A."/>
            <person name="Kuo A."/>
            <person name="LaButti K."/>
            <person name="Larrondo L.F."/>
            <person name="Lindquist E."/>
            <person name="Ling A."/>
            <person name="Lombard V."/>
            <person name="Lucas S."/>
            <person name="Lundell T."/>
            <person name="Martin R."/>
            <person name="McLaughlin D.J."/>
            <person name="Morgenstern I."/>
            <person name="Morin E."/>
            <person name="Murat C."/>
            <person name="Nagy L.G."/>
            <person name="Nolan M."/>
            <person name="Ohm R.A."/>
            <person name="Patyshakuliyeva A."/>
            <person name="Rokas A."/>
            <person name="Ruiz-Duenas F.J."/>
            <person name="Sabat G."/>
            <person name="Salamov A."/>
            <person name="Samejima M."/>
            <person name="Schmutz J."/>
            <person name="Slot J.C."/>
            <person name="St John F."/>
            <person name="Stenlid J."/>
            <person name="Sun H."/>
            <person name="Sun S."/>
            <person name="Syed K."/>
            <person name="Tsang A."/>
            <person name="Wiebenga A."/>
            <person name="Young D."/>
            <person name="Pisabarro A."/>
            <person name="Eastwood D.C."/>
            <person name="Martin F."/>
            <person name="Cullen D."/>
            <person name="Grigoriev I.V."/>
            <person name="Hibbett D.S."/>
        </authorList>
    </citation>
    <scope>NUCLEOTIDE SEQUENCE [LARGE SCALE GENOMIC DNA]</scope>
    <source>
        <strain evidence="11">HHB-11173 SS5</strain>
    </source>
</reference>
<comment type="subcellular location">
    <subcellularLocation>
        <location evidence="1">Cytoplasm</location>
    </subcellularLocation>
</comment>
<dbReference type="eggNOG" id="ENOG502QTM3">
    <property type="taxonomic scope" value="Eukaryota"/>
</dbReference>